<dbReference type="GO" id="GO:0035267">
    <property type="term" value="C:NuA4 histone acetyltransferase complex"/>
    <property type="evidence" value="ECO:0007669"/>
    <property type="project" value="TreeGrafter"/>
</dbReference>
<sequence>MAPSKPAAPPYNKDEKVLCFHHEMLYEAKIIEIEQTGEGGYRYKVHYKGWKATWDDWVPQDRIRKLNDENRELASQLNQQARASLQKSSKQTGKKINLKNGSEFSSARGSEERTGAAVPMTGRSRKRDFELEHRAREGSDEVEVQPAKRQRSGEGQINVALEQTVEVEQAQPDQHAQTTQPAKPQSSNRGRAKRAHEDSEDDEARPAKQQRKGPYVPWHILCPEVDKTGSEGAGDLPRAFFLEEQNFGNREEVINWMKQEDAFHNRPSIKLVMPDLLKAILVDDWEHVTKDQQLVPLPHKYPVDQILKDYLDDEKAKREEGSTQMDILEETIAGLREYFDRALGRILLYRFERLQLAEKRAEWEANANAEKPEGPSTTYGAEHLCRLLVSLPELVGQTNMDQQSVSRLREEITKFSNWLSKNSEKYFVRQYEDPGSEYIEKARNA</sequence>
<dbReference type="Pfam" id="PF22732">
    <property type="entry name" value="MSL3_chromo-like"/>
    <property type="match status" value="1"/>
</dbReference>
<feature type="compositionally biased region" description="Polar residues" evidence="13">
    <location>
        <begin position="99"/>
        <end position="108"/>
    </location>
</feature>
<gene>
    <name evidence="15" type="ORF">VM1G_09553</name>
</gene>
<dbReference type="Gene3D" id="2.30.30.140">
    <property type="match status" value="1"/>
</dbReference>
<evidence type="ECO:0000256" key="2">
    <source>
        <dbReference type="ARBA" id="ARBA00009093"/>
    </source>
</evidence>
<keyword evidence="7" id="KW-0805">Transcription regulation</keyword>
<reference evidence="15" key="1">
    <citation type="submission" date="2014-12" db="EMBL/GenBank/DDBJ databases">
        <title>Genome Sequence of Valsa Canker Pathogens Uncovers a Specific Adaption of Colonization on Woody Bark.</title>
        <authorList>
            <person name="Yin Z."/>
            <person name="Liu H."/>
            <person name="Gao X."/>
            <person name="Li Z."/>
            <person name="Song N."/>
            <person name="Ke X."/>
            <person name="Dai Q."/>
            <person name="Wu Y."/>
            <person name="Sun Y."/>
            <person name="Xu J.-R."/>
            <person name="Kang Z.K."/>
            <person name="Wang L."/>
            <person name="Huang L."/>
        </authorList>
    </citation>
    <scope>NUCLEOTIDE SEQUENCE [LARGE SCALE GENOMIC DNA]</scope>
    <source>
        <strain evidence="15">03-8</strain>
    </source>
</reference>
<evidence type="ECO:0000256" key="11">
    <source>
        <dbReference type="ARBA" id="ARBA00057322"/>
    </source>
</evidence>
<dbReference type="GO" id="GO:0032221">
    <property type="term" value="C:Rpd3S complex"/>
    <property type="evidence" value="ECO:0007669"/>
    <property type="project" value="TreeGrafter"/>
</dbReference>
<dbReference type="InterPro" id="IPR016197">
    <property type="entry name" value="Chromo-like_dom_sf"/>
</dbReference>
<dbReference type="InterPro" id="IPR000953">
    <property type="entry name" value="Chromo/chromo_shadow_dom"/>
</dbReference>
<feature type="compositionally biased region" description="Polar residues" evidence="13">
    <location>
        <begin position="171"/>
        <end position="189"/>
    </location>
</feature>
<dbReference type="AlphaFoldDB" id="A0A194WBZ5"/>
<dbReference type="PANTHER" id="PTHR10880:SF15">
    <property type="entry name" value="MSL COMPLEX SUBUNIT 3"/>
    <property type="match status" value="1"/>
</dbReference>
<evidence type="ECO:0000256" key="7">
    <source>
        <dbReference type="ARBA" id="ARBA00023015"/>
    </source>
</evidence>
<evidence type="ECO:0000313" key="15">
    <source>
        <dbReference type="EMBL" id="KUI73650.1"/>
    </source>
</evidence>
<dbReference type="OrthoDB" id="124855at2759"/>
<feature type="compositionally biased region" description="Polar residues" evidence="13">
    <location>
        <begin position="77"/>
        <end position="91"/>
    </location>
</feature>
<comment type="similarity">
    <text evidence="2">Belongs to the MRG family.</text>
</comment>
<dbReference type="Gene3D" id="1.10.274.30">
    <property type="entry name" value="MRG domain"/>
    <property type="match status" value="1"/>
</dbReference>
<proteinExistence type="inferred from homology"/>
<comment type="subcellular location">
    <subcellularLocation>
        <location evidence="1">Nucleus</location>
    </subcellularLocation>
</comment>
<evidence type="ECO:0000256" key="5">
    <source>
        <dbReference type="ARBA" id="ARBA00022763"/>
    </source>
</evidence>
<evidence type="ECO:0000259" key="14">
    <source>
        <dbReference type="SMART" id="SM00298"/>
    </source>
</evidence>
<evidence type="ECO:0000256" key="12">
    <source>
        <dbReference type="ARBA" id="ARBA00072864"/>
    </source>
</evidence>
<dbReference type="InterPro" id="IPR026541">
    <property type="entry name" value="MRG_dom"/>
</dbReference>
<evidence type="ECO:0000256" key="13">
    <source>
        <dbReference type="SAM" id="MobiDB-lite"/>
    </source>
</evidence>
<dbReference type="InterPro" id="IPR053820">
    <property type="entry name" value="MSL3_chromo-like"/>
</dbReference>
<evidence type="ECO:0000313" key="16">
    <source>
        <dbReference type="Proteomes" id="UP000078559"/>
    </source>
</evidence>
<feature type="region of interest" description="Disordered" evidence="13">
    <location>
        <begin position="77"/>
        <end position="216"/>
    </location>
</feature>
<keyword evidence="9" id="KW-0234">DNA repair</keyword>
<evidence type="ECO:0000256" key="4">
    <source>
        <dbReference type="ARBA" id="ARBA00018505"/>
    </source>
</evidence>
<dbReference type="PROSITE" id="PS51640">
    <property type="entry name" value="MRG"/>
    <property type="match status" value="1"/>
</dbReference>
<dbReference type="FunFam" id="1.10.274.30:FF:000004">
    <property type="entry name" value="Putative Chromatin modification-related protein eaf3"/>
    <property type="match status" value="1"/>
</dbReference>
<keyword evidence="10" id="KW-0539">Nucleus</keyword>
<dbReference type="InterPro" id="IPR008676">
    <property type="entry name" value="MRG"/>
</dbReference>
<evidence type="ECO:0000256" key="3">
    <source>
        <dbReference type="ARBA" id="ARBA00011353"/>
    </source>
</evidence>
<evidence type="ECO:0000256" key="8">
    <source>
        <dbReference type="ARBA" id="ARBA00023163"/>
    </source>
</evidence>
<keyword evidence="5" id="KW-0227">DNA damage</keyword>
<dbReference type="GO" id="GO:0006281">
    <property type="term" value="P:DNA repair"/>
    <property type="evidence" value="ECO:0007669"/>
    <property type="project" value="UniProtKB-KW"/>
</dbReference>
<keyword evidence="8" id="KW-0804">Transcription</keyword>
<dbReference type="EMBL" id="CM003108">
    <property type="protein sequence ID" value="KUI73650.1"/>
    <property type="molecule type" value="Genomic_DNA"/>
</dbReference>
<dbReference type="SMR" id="A0A194WBZ5"/>
<dbReference type="FunFam" id="2.30.30.140:FF:000149">
    <property type="entry name" value="WGS project CABT00000000 data, contig 2.3"/>
    <property type="match status" value="1"/>
</dbReference>
<accession>A0A194WBZ5</accession>
<dbReference type="GO" id="GO:0006338">
    <property type="term" value="P:chromatin remodeling"/>
    <property type="evidence" value="ECO:0007669"/>
    <property type="project" value="UniProtKB-ARBA"/>
</dbReference>
<comment type="function">
    <text evidence="11">Involved in deacetylation of histones, chromatin assembly and chromosome segregation. May act as a transcriptional oscillator, directing histone deacetylases to specific chromosomal domains. Component of the NuA4 histone acetyltransferase complex which is involved in transcriptional activation of selected genes principally by acetylation of nucleosomal histone H4 and H2A. The NuA4 complex is also involved in DNA repair.</text>
</comment>
<organism evidence="15 16">
    <name type="scientific">Cytospora mali</name>
    <name type="common">Apple Valsa canker fungus</name>
    <name type="synonym">Valsa mali</name>
    <dbReference type="NCBI Taxonomy" id="578113"/>
    <lineage>
        <taxon>Eukaryota</taxon>
        <taxon>Fungi</taxon>
        <taxon>Dikarya</taxon>
        <taxon>Ascomycota</taxon>
        <taxon>Pezizomycotina</taxon>
        <taxon>Sordariomycetes</taxon>
        <taxon>Sordariomycetidae</taxon>
        <taxon>Diaporthales</taxon>
        <taxon>Cytosporaceae</taxon>
        <taxon>Cytospora</taxon>
    </lineage>
</organism>
<dbReference type="PANTHER" id="PTHR10880">
    <property type="entry name" value="MORTALITY FACTOR 4-LIKE PROTEIN"/>
    <property type="match status" value="1"/>
</dbReference>
<comment type="subunit">
    <text evidence="3">Component of the NuA4 histone acetyltransferase complex.</text>
</comment>
<keyword evidence="16" id="KW-1185">Reference proteome</keyword>
<dbReference type="InterPro" id="IPR038217">
    <property type="entry name" value="MRG_C_sf"/>
</dbReference>
<dbReference type="Proteomes" id="UP000078559">
    <property type="component" value="Chromosome 11"/>
</dbReference>
<evidence type="ECO:0000256" key="6">
    <source>
        <dbReference type="ARBA" id="ARBA00022853"/>
    </source>
</evidence>
<feature type="domain" description="Chromo" evidence="14">
    <location>
        <begin position="25"/>
        <end position="81"/>
    </location>
</feature>
<dbReference type="GO" id="GO:0006355">
    <property type="term" value="P:regulation of DNA-templated transcription"/>
    <property type="evidence" value="ECO:0007669"/>
    <property type="project" value="InterPro"/>
</dbReference>
<feature type="compositionally biased region" description="Basic and acidic residues" evidence="13">
    <location>
        <begin position="127"/>
        <end position="139"/>
    </location>
</feature>
<dbReference type="SUPFAM" id="SSF54160">
    <property type="entry name" value="Chromo domain-like"/>
    <property type="match status" value="1"/>
</dbReference>
<name>A0A194WBZ5_CYTMA</name>
<dbReference type="SMART" id="SM00298">
    <property type="entry name" value="CHROMO"/>
    <property type="match status" value="1"/>
</dbReference>
<dbReference type="Pfam" id="PF05712">
    <property type="entry name" value="MRG"/>
    <property type="match status" value="1"/>
</dbReference>
<evidence type="ECO:0000256" key="1">
    <source>
        <dbReference type="ARBA" id="ARBA00004123"/>
    </source>
</evidence>
<dbReference type="CDD" id="cd18983">
    <property type="entry name" value="CBD_MSL3_like"/>
    <property type="match status" value="1"/>
</dbReference>
<keyword evidence="6" id="KW-0156">Chromatin regulator</keyword>
<evidence type="ECO:0000256" key="10">
    <source>
        <dbReference type="ARBA" id="ARBA00023242"/>
    </source>
</evidence>
<protein>
    <recommendedName>
        <fullName evidence="4">Chromatin modification-related protein EAF3</fullName>
    </recommendedName>
    <alternativeName>
        <fullName evidence="12">Chromatin modification-related protein eaf3</fullName>
    </alternativeName>
</protein>
<evidence type="ECO:0000256" key="9">
    <source>
        <dbReference type="ARBA" id="ARBA00023204"/>
    </source>
</evidence>